<keyword evidence="8" id="KW-1185">Reference proteome</keyword>
<dbReference type="PROSITE" id="PS00080">
    <property type="entry name" value="MULTICOPPER_OXIDASE2"/>
    <property type="match status" value="1"/>
</dbReference>
<evidence type="ECO:0000259" key="6">
    <source>
        <dbReference type="Pfam" id="PF07732"/>
    </source>
</evidence>
<dbReference type="PROSITE" id="PS51318">
    <property type="entry name" value="TAT"/>
    <property type="match status" value="1"/>
</dbReference>
<dbReference type="CDD" id="cd13861">
    <property type="entry name" value="CuRO_1_CumA_like"/>
    <property type="match status" value="1"/>
</dbReference>
<dbReference type="InterPro" id="IPR045087">
    <property type="entry name" value="Cu-oxidase_fam"/>
</dbReference>
<feature type="chain" id="PRO_5032629196" evidence="3">
    <location>
        <begin position="25"/>
        <end position="457"/>
    </location>
</feature>
<dbReference type="InterPro" id="IPR011706">
    <property type="entry name" value="Cu-oxidase_C"/>
</dbReference>
<dbReference type="PANTHER" id="PTHR11709">
    <property type="entry name" value="MULTI-COPPER OXIDASE"/>
    <property type="match status" value="1"/>
</dbReference>
<dbReference type="InterPro" id="IPR001117">
    <property type="entry name" value="Cu-oxidase_2nd"/>
</dbReference>
<feature type="domain" description="Plastocyanin-like" evidence="6">
    <location>
        <begin position="33"/>
        <end position="147"/>
    </location>
</feature>
<dbReference type="Pfam" id="PF07731">
    <property type="entry name" value="Cu-oxidase_2"/>
    <property type="match status" value="1"/>
</dbReference>
<protein>
    <submittedName>
        <fullName evidence="7">Multicopper oxidase family protein</fullName>
    </submittedName>
</protein>
<accession>A0A849L3K9</accession>
<dbReference type="InterPro" id="IPR002355">
    <property type="entry name" value="Cu_oxidase_Cu_BS"/>
</dbReference>
<dbReference type="GO" id="GO:0016491">
    <property type="term" value="F:oxidoreductase activity"/>
    <property type="evidence" value="ECO:0007669"/>
    <property type="project" value="UniProtKB-KW"/>
</dbReference>
<dbReference type="EMBL" id="JABFBC010000002">
    <property type="protein sequence ID" value="NNU80905.1"/>
    <property type="molecule type" value="Genomic_DNA"/>
</dbReference>
<reference evidence="7 8" key="1">
    <citation type="submission" date="2020-05" db="EMBL/GenBank/DDBJ databases">
        <title>Gimesia benthica sp. nov., a novel planctomycete isolated from a deep-sea water sample of the Northwest Indian Ocean.</title>
        <authorList>
            <person name="Wang J."/>
            <person name="Ruan C."/>
            <person name="Song L."/>
            <person name="Zhu Y."/>
            <person name="Li A."/>
            <person name="Zheng X."/>
            <person name="Wang L."/>
            <person name="Lu Z."/>
            <person name="Huang Y."/>
            <person name="Du W."/>
            <person name="Zhou Y."/>
            <person name="Huang L."/>
            <person name="Dai X."/>
        </authorList>
    </citation>
    <scope>NUCLEOTIDE SEQUENCE [LARGE SCALE GENOMIC DNA]</scope>
    <source>
        <strain evidence="7 8">YYQ-30</strain>
    </source>
</reference>
<dbReference type="Pfam" id="PF00394">
    <property type="entry name" value="Cu-oxidase"/>
    <property type="match status" value="1"/>
</dbReference>
<evidence type="ECO:0000259" key="4">
    <source>
        <dbReference type="Pfam" id="PF00394"/>
    </source>
</evidence>
<dbReference type="Gene3D" id="2.60.40.420">
    <property type="entry name" value="Cupredoxins - blue copper proteins"/>
    <property type="match status" value="3"/>
</dbReference>
<dbReference type="Proteomes" id="UP000572377">
    <property type="component" value="Unassembled WGS sequence"/>
</dbReference>
<evidence type="ECO:0000259" key="5">
    <source>
        <dbReference type="Pfam" id="PF07731"/>
    </source>
</evidence>
<proteinExistence type="predicted"/>
<keyword evidence="3" id="KW-0732">Signal</keyword>
<dbReference type="RefSeq" id="WP_171325382.1">
    <property type="nucleotide sequence ID" value="NZ_JABFBC010000002.1"/>
</dbReference>
<evidence type="ECO:0000313" key="8">
    <source>
        <dbReference type="Proteomes" id="UP000572377"/>
    </source>
</evidence>
<feature type="domain" description="Plastocyanin-like" evidence="5">
    <location>
        <begin position="351"/>
        <end position="456"/>
    </location>
</feature>
<evidence type="ECO:0000313" key="7">
    <source>
        <dbReference type="EMBL" id="NNU80905.1"/>
    </source>
</evidence>
<evidence type="ECO:0000256" key="3">
    <source>
        <dbReference type="SAM" id="SignalP"/>
    </source>
</evidence>
<dbReference type="Pfam" id="PF07732">
    <property type="entry name" value="Cu-oxidase_3"/>
    <property type="match status" value="1"/>
</dbReference>
<feature type="signal peptide" evidence="3">
    <location>
        <begin position="1"/>
        <end position="24"/>
    </location>
</feature>
<gene>
    <name evidence="7" type="ORF">HMH01_10695</name>
</gene>
<evidence type="ECO:0000256" key="2">
    <source>
        <dbReference type="ARBA" id="ARBA00023002"/>
    </source>
</evidence>
<keyword evidence="1" id="KW-0479">Metal-binding</keyword>
<organism evidence="7 8">
    <name type="scientific">Halovulum dunhuangense</name>
    <dbReference type="NCBI Taxonomy" id="1505036"/>
    <lineage>
        <taxon>Bacteria</taxon>
        <taxon>Pseudomonadati</taxon>
        <taxon>Pseudomonadota</taxon>
        <taxon>Alphaproteobacteria</taxon>
        <taxon>Rhodobacterales</taxon>
        <taxon>Paracoccaceae</taxon>
        <taxon>Halovulum</taxon>
    </lineage>
</organism>
<dbReference type="SUPFAM" id="SSF49503">
    <property type="entry name" value="Cupredoxins"/>
    <property type="match status" value="3"/>
</dbReference>
<dbReference type="InterPro" id="IPR008972">
    <property type="entry name" value="Cupredoxin"/>
</dbReference>
<keyword evidence="2" id="KW-0560">Oxidoreductase</keyword>
<dbReference type="InterPro" id="IPR006311">
    <property type="entry name" value="TAT_signal"/>
</dbReference>
<name>A0A849L3K9_9RHOB</name>
<evidence type="ECO:0000256" key="1">
    <source>
        <dbReference type="ARBA" id="ARBA00022723"/>
    </source>
</evidence>
<comment type="caution">
    <text evidence="7">The sequence shown here is derived from an EMBL/GenBank/DDBJ whole genome shotgun (WGS) entry which is preliminary data.</text>
</comment>
<dbReference type="GO" id="GO:0005507">
    <property type="term" value="F:copper ion binding"/>
    <property type="evidence" value="ECO:0007669"/>
    <property type="project" value="InterPro"/>
</dbReference>
<feature type="domain" description="Plastocyanin-like" evidence="4">
    <location>
        <begin position="158"/>
        <end position="270"/>
    </location>
</feature>
<dbReference type="InterPro" id="IPR011707">
    <property type="entry name" value="Cu-oxidase-like_N"/>
</dbReference>
<dbReference type="AlphaFoldDB" id="A0A849L3K9"/>
<sequence>MRITRRTLLGTSLAASLAPRLALGADAPLRAQVAQVRLAPEGYPATDLWTYDGGVPGPAIRVPQGGRLSRLLVNDLPQPTTIHWHGIRLPNAMDGVPGMTQAPVAPGESFAYDFAAPDAGTYWYHSHFRSLEQVARGLSGPLIVTEAEGAPEVDRDEVIHLSDWRLSDTAAIADDFGHPHDLSHAGRLGNFVTANGQSELRYQARQGERFRLRLINAAPARIFELRLQGLSGWVVAVDGMPLDAPTAIGQIFVGPGQRVDMLVDVTADPGDEAFLLEIDRGEGFSLASFAVAPGGGTPRRPAPAALPANPGQTPLGLSDARPVPLAMDGGAMRGLSQAVWKGRTLDGRSLAMEGQFWAFNGIVGMGDAPLIEAAIGETLRIPIANRTAFPHAMHLHGHHFRELRADGSLGLWRDTILIDPGQTREIVFLADNPGDWMFHCHMLSHHAAGMGTWIRVV</sequence>